<dbReference type="EMBL" id="NHTK01006074">
    <property type="protein sequence ID" value="PPQ65129.1"/>
    <property type="molecule type" value="Genomic_DNA"/>
</dbReference>
<dbReference type="InterPro" id="IPR032675">
    <property type="entry name" value="LRR_dom_sf"/>
</dbReference>
<keyword evidence="3" id="KW-1185">Reference proteome</keyword>
<dbReference type="Gene3D" id="3.80.10.10">
    <property type="entry name" value="Ribonuclease Inhibitor"/>
    <property type="match status" value="1"/>
</dbReference>
<dbReference type="OrthoDB" id="2856616at2759"/>
<evidence type="ECO:0000259" key="1">
    <source>
        <dbReference type="Pfam" id="PF12937"/>
    </source>
</evidence>
<comment type="caution">
    <text evidence="2">The sequence shown here is derived from an EMBL/GenBank/DDBJ whole genome shotgun (WGS) entry which is preliminary data.</text>
</comment>
<evidence type="ECO:0000313" key="3">
    <source>
        <dbReference type="Proteomes" id="UP000284842"/>
    </source>
</evidence>
<proteinExistence type="predicted"/>
<dbReference type="Proteomes" id="UP000284842">
    <property type="component" value="Unassembled WGS sequence"/>
</dbReference>
<reference evidence="2 3" key="1">
    <citation type="journal article" date="2018" name="Evol. Lett.">
        <title>Horizontal gene cluster transfer increased hallucinogenic mushroom diversity.</title>
        <authorList>
            <person name="Reynolds H.T."/>
            <person name="Vijayakumar V."/>
            <person name="Gluck-Thaler E."/>
            <person name="Korotkin H.B."/>
            <person name="Matheny P.B."/>
            <person name="Slot J.C."/>
        </authorList>
    </citation>
    <scope>NUCLEOTIDE SEQUENCE [LARGE SCALE GENOMIC DNA]</scope>
    <source>
        <strain evidence="2 3">2629</strain>
    </source>
</reference>
<dbReference type="Pfam" id="PF12937">
    <property type="entry name" value="F-box-like"/>
    <property type="match status" value="1"/>
</dbReference>
<feature type="domain" description="F-box" evidence="1">
    <location>
        <begin position="61"/>
        <end position="116"/>
    </location>
</feature>
<dbReference type="STRING" id="181874.A0A409VFV5"/>
<sequence length="628" mass="71699">MLSLSTLPVPSVHHDLSSSIRGFKLTRFKHNAASLLKHGHFLPAQHHLNEAKRHNSQIHACRLPEEILRKIFVFTAQSSVGLKEFENWSWVNITYVCSTWRQVALDYKDVWRYIDFSQPRWYNATLPRAKMSALHVQAFVNEKSVRQLQSTLQLAHQIQDVHLTSSVQNIEPLLEILAHPNPATESMTINVLSAENPTENTYDPPIFPTSGVPLRNLKYMELHNAPFYLLTSRCTALREFHLHDLPFTERPTLRYFLFMLEQLAQLEHLTLDRAFPINLDDHQLRAIEKPINLPRLKSLTLAGSIADVANILDFFSLSPHVRLVIKIRTLSDMEANLWRFVQAIGSRSWATFDTRPLQTLVLTSHQKPPRLLNGFQKNPEFQQDLRIRAFAENSSSGGAALDVLIRPDDECPTDDDLIECLAAIWKGLALSQVHRLVLEDIDIVTQKSWSNFLRTLPSLRVLDVSGCAPSGLVWALLLDARPRKRHGESSGLEAQRLLVPRLNDIYLHRVNCSRGGFMVKRNAPTNSLFDLDDSPFLDVLIRALAQRRRYGLCSRSLSIAQCEFVARRSVDAARKAVTHLIFDLRNVIRDTDALTSYAARYAEDLDTSHPSVRHYNRLRTLVQLDAET</sequence>
<gene>
    <name evidence="2" type="ORF">CVT24_003219</name>
</gene>
<dbReference type="SUPFAM" id="SSF52047">
    <property type="entry name" value="RNI-like"/>
    <property type="match status" value="1"/>
</dbReference>
<dbReference type="InParanoid" id="A0A409VFV5"/>
<accession>A0A409VFV5</accession>
<dbReference type="AlphaFoldDB" id="A0A409VFV5"/>
<evidence type="ECO:0000313" key="2">
    <source>
        <dbReference type="EMBL" id="PPQ65129.1"/>
    </source>
</evidence>
<organism evidence="2 3">
    <name type="scientific">Panaeolus cyanescens</name>
    <dbReference type="NCBI Taxonomy" id="181874"/>
    <lineage>
        <taxon>Eukaryota</taxon>
        <taxon>Fungi</taxon>
        <taxon>Dikarya</taxon>
        <taxon>Basidiomycota</taxon>
        <taxon>Agaricomycotina</taxon>
        <taxon>Agaricomycetes</taxon>
        <taxon>Agaricomycetidae</taxon>
        <taxon>Agaricales</taxon>
        <taxon>Agaricineae</taxon>
        <taxon>Galeropsidaceae</taxon>
        <taxon>Panaeolus</taxon>
    </lineage>
</organism>
<name>A0A409VFV5_9AGAR</name>
<dbReference type="Gene3D" id="1.20.1280.50">
    <property type="match status" value="1"/>
</dbReference>
<dbReference type="InterPro" id="IPR001810">
    <property type="entry name" value="F-box_dom"/>
</dbReference>
<protein>
    <recommendedName>
        <fullName evidence="1">F-box domain-containing protein</fullName>
    </recommendedName>
</protein>